<feature type="region of interest" description="Disordered" evidence="1">
    <location>
        <begin position="124"/>
        <end position="198"/>
    </location>
</feature>
<proteinExistence type="predicted"/>
<dbReference type="HOGENOM" id="CLU_1377849_0_0_1"/>
<evidence type="ECO:0000313" key="3">
    <source>
        <dbReference type="Proteomes" id="UP000030672"/>
    </source>
</evidence>
<evidence type="ECO:0000256" key="1">
    <source>
        <dbReference type="SAM" id="MobiDB-lite"/>
    </source>
</evidence>
<evidence type="ECO:0000313" key="2">
    <source>
        <dbReference type="EMBL" id="KEQ66430.1"/>
    </source>
</evidence>
<organism evidence="2 3">
    <name type="scientific">Aureobasidium melanogenum (strain CBS 110374)</name>
    <name type="common">Aureobasidium pullulans var. melanogenum</name>
    <dbReference type="NCBI Taxonomy" id="1043003"/>
    <lineage>
        <taxon>Eukaryota</taxon>
        <taxon>Fungi</taxon>
        <taxon>Dikarya</taxon>
        <taxon>Ascomycota</taxon>
        <taxon>Pezizomycotina</taxon>
        <taxon>Dothideomycetes</taxon>
        <taxon>Dothideomycetidae</taxon>
        <taxon>Dothideales</taxon>
        <taxon>Saccotheciaceae</taxon>
        <taxon>Aureobasidium</taxon>
    </lineage>
</organism>
<dbReference type="AlphaFoldDB" id="A0A074W025"/>
<sequence length="198" mass="22705">MVCENHRCAISPYGSPPAYENVVSPTYEGAEPPPTYSQALFDALGERIARLREQLDARDEDWIPQSRENLDSWTACTTAFVRARRQERETLEPSVRERLARGTTSTGRILPPELWSIDELLHRARLRPTPRQQTRSTPREQTTRPPRENLPTPPQPVIRMSPREDTSPPLRPKRDLMVPARPQVELPSSLQTRPISQE</sequence>
<dbReference type="EMBL" id="KL584825">
    <property type="protein sequence ID" value="KEQ66430.1"/>
    <property type="molecule type" value="Genomic_DNA"/>
</dbReference>
<feature type="compositionally biased region" description="Basic and acidic residues" evidence="1">
    <location>
        <begin position="137"/>
        <end position="147"/>
    </location>
</feature>
<dbReference type="GeneID" id="63917496"/>
<dbReference type="RefSeq" id="XP_040883453.1">
    <property type="nucleotide sequence ID" value="XM_041024123.1"/>
</dbReference>
<dbReference type="Proteomes" id="UP000030672">
    <property type="component" value="Unassembled WGS sequence"/>
</dbReference>
<reference evidence="2 3" key="1">
    <citation type="journal article" date="2014" name="BMC Genomics">
        <title>Genome sequencing of four Aureobasidium pullulans varieties: biotechnological potential, stress tolerance, and description of new species.</title>
        <authorList>
            <person name="Gostin Ar C."/>
            <person name="Ohm R.A."/>
            <person name="Kogej T."/>
            <person name="Sonjak S."/>
            <person name="Turk M."/>
            <person name="Zajc J."/>
            <person name="Zalar P."/>
            <person name="Grube M."/>
            <person name="Sun H."/>
            <person name="Han J."/>
            <person name="Sharma A."/>
            <person name="Chiniquy J."/>
            <person name="Ngan C.Y."/>
            <person name="Lipzen A."/>
            <person name="Barry K."/>
            <person name="Grigoriev I.V."/>
            <person name="Gunde-Cimerman N."/>
        </authorList>
    </citation>
    <scope>NUCLEOTIDE SEQUENCE [LARGE SCALE GENOMIC DNA]</scope>
    <source>
        <strain evidence="2 3">CBS 110374</strain>
    </source>
</reference>
<gene>
    <name evidence="2" type="ORF">M437DRAFT_62632</name>
</gene>
<protein>
    <submittedName>
        <fullName evidence="2">Uncharacterized protein</fullName>
    </submittedName>
</protein>
<name>A0A074W025_AURM1</name>
<accession>A0A074W025</accession>
<feature type="compositionally biased region" description="Polar residues" evidence="1">
    <location>
        <begin position="186"/>
        <end position="198"/>
    </location>
</feature>
<keyword evidence="3" id="KW-1185">Reference proteome</keyword>
<feature type="compositionally biased region" description="Basic and acidic residues" evidence="1">
    <location>
        <begin position="161"/>
        <end position="176"/>
    </location>
</feature>